<gene>
    <name evidence="1" type="ORF">L2764_26110</name>
</gene>
<dbReference type="Proteomes" id="UP001203423">
    <property type="component" value="Unassembled WGS sequence"/>
</dbReference>
<keyword evidence="2" id="KW-1185">Reference proteome</keyword>
<proteinExistence type="predicted"/>
<dbReference type="EMBL" id="JAKIKS010000227">
    <property type="protein sequence ID" value="MCL1127837.1"/>
    <property type="molecule type" value="Genomic_DNA"/>
</dbReference>
<organism evidence="1 2">
    <name type="scientific">Shewanella surugensis</name>
    <dbReference type="NCBI Taxonomy" id="212020"/>
    <lineage>
        <taxon>Bacteria</taxon>
        <taxon>Pseudomonadati</taxon>
        <taxon>Pseudomonadota</taxon>
        <taxon>Gammaproteobacteria</taxon>
        <taxon>Alteromonadales</taxon>
        <taxon>Shewanellaceae</taxon>
        <taxon>Shewanella</taxon>
    </lineage>
</organism>
<protein>
    <submittedName>
        <fullName evidence="1">Uncharacterized protein</fullName>
    </submittedName>
</protein>
<comment type="caution">
    <text evidence="1">The sequence shown here is derived from an EMBL/GenBank/DDBJ whole genome shotgun (WGS) entry which is preliminary data.</text>
</comment>
<accession>A0ABT0LJE3</accession>
<sequence length="53" mass="6266">MTQSMDIVPSRLERLGRAAKLDKQLKFNNLLHHITPVLLFEAYYKLNRKAVKR</sequence>
<evidence type="ECO:0000313" key="2">
    <source>
        <dbReference type="Proteomes" id="UP001203423"/>
    </source>
</evidence>
<name>A0ABT0LJE3_9GAMM</name>
<evidence type="ECO:0000313" key="1">
    <source>
        <dbReference type="EMBL" id="MCL1127837.1"/>
    </source>
</evidence>
<dbReference type="RefSeq" id="WP_248943266.1">
    <property type="nucleotide sequence ID" value="NZ_JAKIKS010000227.1"/>
</dbReference>
<reference evidence="1 2" key="1">
    <citation type="submission" date="2022-01" db="EMBL/GenBank/DDBJ databases">
        <title>Whole genome-based taxonomy of the Shewanellaceae.</title>
        <authorList>
            <person name="Martin-Rodriguez A.J."/>
        </authorList>
    </citation>
    <scope>NUCLEOTIDE SEQUENCE [LARGE SCALE GENOMIC DNA]</scope>
    <source>
        <strain evidence="1 2">DSM 17177</strain>
    </source>
</reference>